<name>A0A0C2D4A7_9BACT</name>
<evidence type="ECO:0000313" key="3">
    <source>
        <dbReference type="Proteomes" id="UP000031599"/>
    </source>
</evidence>
<dbReference type="Proteomes" id="UP000031599">
    <property type="component" value="Unassembled WGS sequence"/>
</dbReference>
<dbReference type="EMBL" id="JMCC02000037">
    <property type="protein sequence ID" value="KIG16520.1"/>
    <property type="molecule type" value="Genomic_DNA"/>
</dbReference>
<dbReference type="PROSITE" id="PS51257">
    <property type="entry name" value="PROKAR_LIPOPROTEIN"/>
    <property type="match status" value="1"/>
</dbReference>
<proteinExistence type="predicted"/>
<evidence type="ECO:0000256" key="1">
    <source>
        <dbReference type="SAM" id="SignalP"/>
    </source>
</evidence>
<accession>A0A0C2D4A7</accession>
<evidence type="ECO:0000313" key="2">
    <source>
        <dbReference type="EMBL" id="KIG16520.1"/>
    </source>
</evidence>
<gene>
    <name evidence="2" type="ORF">DB30_04433</name>
</gene>
<organism evidence="2 3">
    <name type="scientific">Enhygromyxa salina</name>
    <dbReference type="NCBI Taxonomy" id="215803"/>
    <lineage>
        <taxon>Bacteria</taxon>
        <taxon>Pseudomonadati</taxon>
        <taxon>Myxococcota</taxon>
        <taxon>Polyangia</taxon>
        <taxon>Nannocystales</taxon>
        <taxon>Nannocystaceae</taxon>
        <taxon>Enhygromyxa</taxon>
    </lineage>
</organism>
<comment type="caution">
    <text evidence="2">The sequence shown here is derived from an EMBL/GenBank/DDBJ whole genome shotgun (WGS) entry which is preliminary data.</text>
</comment>
<reference evidence="2 3" key="1">
    <citation type="submission" date="2014-12" db="EMBL/GenBank/DDBJ databases">
        <title>Genome assembly of Enhygromyxa salina DSM 15201.</title>
        <authorList>
            <person name="Sharma G."/>
            <person name="Subramanian S."/>
        </authorList>
    </citation>
    <scope>NUCLEOTIDE SEQUENCE [LARGE SCALE GENOMIC DNA]</scope>
    <source>
        <strain evidence="2 3">DSM 15201</strain>
    </source>
</reference>
<keyword evidence="1" id="KW-0732">Signal</keyword>
<sequence length="234" mass="25386">MSRIHLSLRIVLSASALTAFTACDLEERPDTELALDVEDSDLDIVELDGHTSTPSDPAVLLASPQGQQQQPVVQMWSWTSFGYLSALSDGDVVQLNNRQRGFIGCPDLATVSATPAPPNPTAGYAWLVHVVDVDNDGQDERQFEALDLNGNPTGRFLKMKNDDSVVCDSINGIGDAAAWIQTNGYGATTSGWTKLYGQMRSLKYDRCIQLTDPSAPIGDICPGDYRAFSFEVLN</sequence>
<feature type="signal peptide" evidence="1">
    <location>
        <begin position="1"/>
        <end position="21"/>
    </location>
</feature>
<protein>
    <recommendedName>
        <fullName evidence="4">Lipoprotein</fullName>
    </recommendedName>
</protein>
<feature type="chain" id="PRO_5002147175" description="Lipoprotein" evidence="1">
    <location>
        <begin position="22"/>
        <end position="234"/>
    </location>
</feature>
<dbReference type="RefSeq" id="WP_052549628.1">
    <property type="nucleotide sequence ID" value="NZ_JMCC02000037.1"/>
</dbReference>
<dbReference type="AlphaFoldDB" id="A0A0C2D4A7"/>
<evidence type="ECO:0008006" key="4">
    <source>
        <dbReference type="Google" id="ProtNLM"/>
    </source>
</evidence>